<dbReference type="AlphaFoldDB" id="A0A4R6RZ90"/>
<dbReference type="InterPro" id="IPR012338">
    <property type="entry name" value="Beta-lactam/transpept-like"/>
</dbReference>
<dbReference type="PANTHER" id="PTHR46825">
    <property type="entry name" value="D-ALANYL-D-ALANINE-CARBOXYPEPTIDASE/ENDOPEPTIDASE AMPH"/>
    <property type="match status" value="1"/>
</dbReference>
<sequence length="329" mass="35917">MTFTDALDRTAADHGPGLLGLITEGGRTVFEGATGVADLGSRRRMTADDLVRIGSITKTYVSVLAMQLAAEGAFAFGDTVEHWLPGLVDGGDQITMELLLRMRSGLPDYGDGPFGDERDLEPLRRYWRPEELVAAALAKDDRKPPDSVYRYCNTDYILLGLIIERATGERVDVHLHQRICVPLGLTATIFPIADPHLRGPHARGHLRVRGEWVECTTLSMSEGWTAGGMAASARDVALFFDALFDGRLLAADGLAHMTDCSEVLDDEWSRGVGLVRFRDAYGHTGGIPGYTTIAWRTATGRTIILCQNGIDLNNMLTSENPFVLEALRG</sequence>
<dbReference type="Pfam" id="PF00144">
    <property type="entry name" value="Beta-lactamase"/>
    <property type="match status" value="1"/>
</dbReference>
<gene>
    <name evidence="2" type="ORF">EV186_108447</name>
</gene>
<keyword evidence="2" id="KW-0378">Hydrolase</keyword>
<dbReference type="GO" id="GO:0004180">
    <property type="term" value="F:carboxypeptidase activity"/>
    <property type="evidence" value="ECO:0007669"/>
    <property type="project" value="UniProtKB-KW"/>
</dbReference>
<keyword evidence="2" id="KW-0645">Protease</keyword>
<keyword evidence="2" id="KW-0121">Carboxypeptidase</keyword>
<proteinExistence type="predicted"/>
<dbReference type="InterPro" id="IPR050491">
    <property type="entry name" value="AmpC-like"/>
</dbReference>
<dbReference type="Proteomes" id="UP000295444">
    <property type="component" value="Unassembled WGS sequence"/>
</dbReference>
<organism evidence="2 3">
    <name type="scientific">Labedaea rhizosphaerae</name>
    <dbReference type="NCBI Taxonomy" id="598644"/>
    <lineage>
        <taxon>Bacteria</taxon>
        <taxon>Bacillati</taxon>
        <taxon>Actinomycetota</taxon>
        <taxon>Actinomycetes</taxon>
        <taxon>Pseudonocardiales</taxon>
        <taxon>Pseudonocardiaceae</taxon>
        <taxon>Labedaea</taxon>
    </lineage>
</organism>
<protein>
    <submittedName>
        <fullName evidence="2">D-alanyl-D-alanine carboxypeptidase</fullName>
    </submittedName>
</protein>
<dbReference type="EMBL" id="SNXZ01000008">
    <property type="protein sequence ID" value="TDP92234.1"/>
    <property type="molecule type" value="Genomic_DNA"/>
</dbReference>
<dbReference type="SUPFAM" id="SSF56601">
    <property type="entry name" value="beta-lactamase/transpeptidase-like"/>
    <property type="match status" value="1"/>
</dbReference>
<dbReference type="PANTHER" id="PTHR46825:SF7">
    <property type="entry name" value="D-ALANYL-D-ALANINE CARBOXYPEPTIDASE"/>
    <property type="match status" value="1"/>
</dbReference>
<evidence type="ECO:0000313" key="3">
    <source>
        <dbReference type="Proteomes" id="UP000295444"/>
    </source>
</evidence>
<dbReference type="Gene3D" id="3.40.710.10">
    <property type="entry name" value="DD-peptidase/beta-lactamase superfamily"/>
    <property type="match status" value="1"/>
</dbReference>
<accession>A0A4R6RZ90</accession>
<dbReference type="OrthoDB" id="5177574at2"/>
<name>A0A4R6RZ90_LABRH</name>
<evidence type="ECO:0000259" key="1">
    <source>
        <dbReference type="Pfam" id="PF00144"/>
    </source>
</evidence>
<feature type="domain" description="Beta-lactamase-related" evidence="1">
    <location>
        <begin position="13"/>
        <end position="324"/>
    </location>
</feature>
<dbReference type="InterPro" id="IPR001466">
    <property type="entry name" value="Beta-lactam-related"/>
</dbReference>
<evidence type="ECO:0000313" key="2">
    <source>
        <dbReference type="EMBL" id="TDP92234.1"/>
    </source>
</evidence>
<keyword evidence="3" id="KW-1185">Reference proteome</keyword>
<dbReference type="RefSeq" id="WP_133853755.1">
    <property type="nucleotide sequence ID" value="NZ_SNXZ01000008.1"/>
</dbReference>
<reference evidence="2 3" key="1">
    <citation type="submission" date="2019-03" db="EMBL/GenBank/DDBJ databases">
        <title>Genomic Encyclopedia of Type Strains, Phase IV (KMG-IV): sequencing the most valuable type-strain genomes for metagenomic binning, comparative biology and taxonomic classification.</title>
        <authorList>
            <person name="Goeker M."/>
        </authorList>
    </citation>
    <scope>NUCLEOTIDE SEQUENCE [LARGE SCALE GENOMIC DNA]</scope>
    <source>
        <strain evidence="2 3">DSM 45361</strain>
    </source>
</reference>
<comment type="caution">
    <text evidence="2">The sequence shown here is derived from an EMBL/GenBank/DDBJ whole genome shotgun (WGS) entry which is preliminary data.</text>
</comment>